<dbReference type="Pfam" id="PF13460">
    <property type="entry name" value="NAD_binding_10"/>
    <property type="match status" value="1"/>
</dbReference>
<dbReference type="EMBL" id="WBMR01000072">
    <property type="protein sequence ID" value="KAB2378102.1"/>
    <property type="molecule type" value="Genomic_DNA"/>
</dbReference>
<dbReference type="InterPro" id="IPR051604">
    <property type="entry name" value="Ergot_Alk_Oxidoreductase"/>
</dbReference>
<dbReference type="Gene3D" id="3.40.50.720">
    <property type="entry name" value="NAD(P)-binding Rossmann-like Domain"/>
    <property type="match status" value="1"/>
</dbReference>
<dbReference type="OrthoDB" id="4457504at2"/>
<gene>
    <name evidence="2" type="ORF">F9B16_23645</name>
</gene>
<dbReference type="InterPro" id="IPR016040">
    <property type="entry name" value="NAD(P)-bd_dom"/>
</dbReference>
<comment type="caution">
    <text evidence="2">The sequence shown here is derived from an EMBL/GenBank/DDBJ whole genome shotgun (WGS) entry which is preliminary data.</text>
</comment>
<dbReference type="SUPFAM" id="SSF51735">
    <property type="entry name" value="NAD(P)-binding Rossmann-fold domains"/>
    <property type="match status" value="1"/>
</dbReference>
<evidence type="ECO:0000313" key="2">
    <source>
        <dbReference type="EMBL" id="KAB2378102.1"/>
    </source>
</evidence>
<accession>A0A6L3VQ66</accession>
<evidence type="ECO:0000313" key="3">
    <source>
        <dbReference type="Proteomes" id="UP000483004"/>
    </source>
</evidence>
<dbReference type="RefSeq" id="WP_151542302.1">
    <property type="nucleotide sequence ID" value="NZ_WBMR01000072.1"/>
</dbReference>
<dbReference type="AlphaFoldDB" id="A0A6L3VQ66"/>
<dbReference type="PANTHER" id="PTHR43162">
    <property type="match status" value="1"/>
</dbReference>
<dbReference type="PANTHER" id="PTHR43162:SF1">
    <property type="entry name" value="PRESTALK A DIFFERENTIATION PROTEIN A"/>
    <property type="match status" value="1"/>
</dbReference>
<reference evidence="2 3" key="1">
    <citation type="submission" date="2019-09" db="EMBL/GenBank/DDBJ databases">
        <title>Actinomadura physcomitrii sp. nov., a novel actinomycete isolated from moss [Physcomitrium sphaericum (Ludw) Fuernr].</title>
        <authorList>
            <person name="Liu C."/>
            <person name="Zhuang X."/>
        </authorList>
    </citation>
    <scope>NUCLEOTIDE SEQUENCE [LARGE SCALE GENOMIC DNA]</scope>
    <source>
        <strain evidence="2 3">CYP1-1B</strain>
    </source>
</reference>
<evidence type="ECO:0000259" key="1">
    <source>
        <dbReference type="Pfam" id="PF13460"/>
    </source>
</evidence>
<proteinExistence type="predicted"/>
<dbReference type="Proteomes" id="UP000483004">
    <property type="component" value="Unassembled WGS sequence"/>
</dbReference>
<organism evidence="2 3">
    <name type="scientific">Actinomadura montaniterrae</name>
    <dbReference type="NCBI Taxonomy" id="1803903"/>
    <lineage>
        <taxon>Bacteria</taxon>
        <taxon>Bacillati</taxon>
        <taxon>Actinomycetota</taxon>
        <taxon>Actinomycetes</taxon>
        <taxon>Streptosporangiales</taxon>
        <taxon>Thermomonosporaceae</taxon>
        <taxon>Actinomadura</taxon>
    </lineage>
</organism>
<keyword evidence="3" id="KW-1185">Reference proteome</keyword>
<dbReference type="InterPro" id="IPR036291">
    <property type="entry name" value="NAD(P)-bd_dom_sf"/>
</dbReference>
<name>A0A6L3VQ66_9ACTN</name>
<feature type="domain" description="NAD(P)-binding" evidence="1">
    <location>
        <begin position="31"/>
        <end position="189"/>
    </location>
</feature>
<sequence>MTNTTTTNTITNTQAISAAGTEEGGLVLVLGGTGKTGRRVVERLEALDVPVRMGSRSADPRFDWTDETTWAPVLHGVEAVYLSYYPDLAAPGAPEAIGAFTSAAAAAGVRRVVLLSGRGEEEAQACERVVQDSGMEWTVVRAAWFAQNFSEDYLLDPVRAGEVVLPAGDVPEPFADADDIADVAVAALTCDGHAGEVYEVTGPRALTFAEAVAEIGRAAGREIAYVRVGADDYAAALEEHGLPGEVIGLLTYLFTTVLDGRNAEPADGVRRALGREARDFAAYARETAATGIWTA</sequence>
<protein>
    <submittedName>
        <fullName evidence="2">NAD(P)H-binding protein</fullName>
    </submittedName>
</protein>
<dbReference type="Gene3D" id="3.90.25.10">
    <property type="entry name" value="UDP-galactose 4-epimerase, domain 1"/>
    <property type="match status" value="1"/>
</dbReference>